<gene>
    <name evidence="1" type="ORF">NBO_6g0069</name>
</gene>
<keyword evidence="2" id="KW-1185">Reference proteome</keyword>
<sequence length="66" mass="8017">MELQNKFRLKLFTLSDSYKKLNKKTSCVTRQEWTNTLNRLLLRKKLTMITKIMFGKPKNYYSIIKK</sequence>
<reference evidence="1 2" key="1">
    <citation type="journal article" date="2013" name="BMC Genomics">
        <title>Comparative genomics of parasitic silkworm microsporidia reveal an association between genome expansion and host adaptation.</title>
        <authorList>
            <person name="Pan G."/>
            <person name="Xu J."/>
            <person name="Li T."/>
            <person name="Xia Q."/>
            <person name="Liu S.L."/>
            <person name="Zhang G."/>
            <person name="Li S."/>
            <person name="Li C."/>
            <person name="Liu H."/>
            <person name="Yang L."/>
            <person name="Liu T."/>
            <person name="Zhang X."/>
            <person name="Wu Z."/>
            <person name="Fan W."/>
            <person name="Dang X."/>
            <person name="Xiang H."/>
            <person name="Tao M."/>
            <person name="Li Y."/>
            <person name="Hu J."/>
            <person name="Li Z."/>
            <person name="Lin L."/>
            <person name="Luo J."/>
            <person name="Geng L."/>
            <person name="Wang L."/>
            <person name="Long M."/>
            <person name="Wan Y."/>
            <person name="He N."/>
            <person name="Zhang Z."/>
            <person name="Lu C."/>
            <person name="Keeling P.J."/>
            <person name="Wang J."/>
            <person name="Xiang Z."/>
            <person name="Zhou Z."/>
        </authorList>
    </citation>
    <scope>NUCLEOTIDE SEQUENCE [LARGE SCALE GENOMIC DNA]</scope>
    <source>
        <strain evidence="2">CQ1 / CVCC 102059</strain>
    </source>
</reference>
<accession>R0MR11</accession>
<dbReference type="AlphaFoldDB" id="R0MR11"/>
<dbReference type="VEuPathDB" id="MicrosporidiaDB:NBO_6g0069"/>
<evidence type="ECO:0000313" key="1">
    <source>
        <dbReference type="EMBL" id="EOB15318.1"/>
    </source>
</evidence>
<dbReference type="HOGENOM" id="CLU_2831805_0_0_1"/>
<organism evidence="1 2">
    <name type="scientific">Nosema bombycis (strain CQ1 / CVCC 102059)</name>
    <name type="common">Microsporidian parasite</name>
    <name type="synonym">Pebrine of silkworm</name>
    <dbReference type="NCBI Taxonomy" id="578461"/>
    <lineage>
        <taxon>Eukaryota</taxon>
        <taxon>Fungi</taxon>
        <taxon>Fungi incertae sedis</taxon>
        <taxon>Microsporidia</taxon>
        <taxon>Nosematidae</taxon>
        <taxon>Nosema</taxon>
    </lineage>
</organism>
<protein>
    <submittedName>
        <fullName evidence="1">Uncharacterized protein</fullName>
    </submittedName>
</protein>
<evidence type="ECO:0000313" key="2">
    <source>
        <dbReference type="Proteomes" id="UP000016927"/>
    </source>
</evidence>
<proteinExistence type="predicted"/>
<dbReference type="Proteomes" id="UP000016927">
    <property type="component" value="Unassembled WGS sequence"/>
</dbReference>
<dbReference type="EMBL" id="KB908914">
    <property type="protein sequence ID" value="EOB15318.1"/>
    <property type="molecule type" value="Genomic_DNA"/>
</dbReference>
<name>R0MR11_NOSB1</name>